<keyword evidence="4" id="KW-1185">Reference proteome</keyword>
<evidence type="ECO:0000313" key="4">
    <source>
        <dbReference type="Proteomes" id="UP001157161"/>
    </source>
</evidence>
<name>A0AA38CXL5_9MICO</name>
<reference evidence="2" key="2">
    <citation type="submission" date="2023-02" db="EMBL/GenBank/DDBJ databases">
        <authorList>
            <person name="Sun Q."/>
            <person name="Mori K."/>
        </authorList>
    </citation>
    <scope>NUCLEOTIDE SEQUENCE</scope>
    <source>
        <strain evidence="2">NBRC 112290</strain>
    </source>
</reference>
<dbReference type="RefSeq" id="WP_284252416.1">
    <property type="nucleotide sequence ID" value="NZ_BSUM01000001.1"/>
</dbReference>
<evidence type="ECO:0000259" key="1">
    <source>
        <dbReference type="Pfam" id="PF06114"/>
    </source>
</evidence>
<gene>
    <name evidence="2" type="ORF">GCM10025875_35290</name>
    <name evidence="3" type="ORF">GCM10025875_36030</name>
</gene>
<feature type="domain" description="IrrE N-terminal-like" evidence="1">
    <location>
        <begin position="9"/>
        <end position="115"/>
    </location>
</feature>
<dbReference type="InterPro" id="IPR010359">
    <property type="entry name" value="IrrE_HExxH"/>
</dbReference>
<dbReference type="AlphaFoldDB" id="A0AA38CXL5"/>
<dbReference type="Gene3D" id="1.10.10.2910">
    <property type="match status" value="1"/>
</dbReference>
<evidence type="ECO:0000313" key="3">
    <source>
        <dbReference type="EMBL" id="GMA33611.1"/>
    </source>
</evidence>
<protein>
    <recommendedName>
        <fullName evidence="1">IrrE N-terminal-like domain-containing protein</fullName>
    </recommendedName>
</protein>
<reference evidence="2" key="1">
    <citation type="journal article" date="2014" name="Int. J. Syst. Evol. Microbiol.">
        <title>Complete genome sequence of Corynebacterium casei LMG S-19264T (=DSM 44701T), isolated from a smear-ripened cheese.</title>
        <authorList>
            <consortium name="US DOE Joint Genome Institute (JGI-PGF)"/>
            <person name="Walter F."/>
            <person name="Albersmeier A."/>
            <person name="Kalinowski J."/>
            <person name="Ruckert C."/>
        </authorList>
    </citation>
    <scope>NUCLEOTIDE SEQUENCE</scope>
    <source>
        <strain evidence="2">NBRC 112290</strain>
    </source>
</reference>
<organism evidence="2 4">
    <name type="scientific">Litorihabitans aurantiacus</name>
    <dbReference type="NCBI Taxonomy" id="1930061"/>
    <lineage>
        <taxon>Bacteria</taxon>
        <taxon>Bacillati</taxon>
        <taxon>Actinomycetota</taxon>
        <taxon>Actinomycetes</taxon>
        <taxon>Micrococcales</taxon>
        <taxon>Beutenbergiaceae</taxon>
        <taxon>Litorihabitans</taxon>
    </lineage>
</organism>
<sequence length="135" mass="14953">MDPELVALAEEMGWHVVYRDLGRRSGEVRSGGVIVINPRKGYLTQRMTLAHELGHVALGHDWGTRHDAAADERAADIWAAGVLIKPDDYRMAEEIVGSHPGALAKELGVTAGLVVYWQQHHQRRGTFLRVVRPAS</sequence>
<dbReference type="EMBL" id="BSUM01000001">
    <property type="protein sequence ID" value="GMA33537.1"/>
    <property type="molecule type" value="Genomic_DNA"/>
</dbReference>
<dbReference type="Pfam" id="PF06114">
    <property type="entry name" value="Peptidase_M78"/>
    <property type="match status" value="1"/>
</dbReference>
<dbReference type="Proteomes" id="UP001157161">
    <property type="component" value="Unassembled WGS sequence"/>
</dbReference>
<accession>A0AA38CXL5</accession>
<dbReference type="EMBL" id="BSUM01000002">
    <property type="protein sequence ID" value="GMA33611.1"/>
    <property type="molecule type" value="Genomic_DNA"/>
</dbReference>
<comment type="caution">
    <text evidence="2">The sequence shown here is derived from an EMBL/GenBank/DDBJ whole genome shotgun (WGS) entry which is preliminary data.</text>
</comment>
<proteinExistence type="predicted"/>
<evidence type="ECO:0000313" key="2">
    <source>
        <dbReference type="EMBL" id="GMA33537.1"/>
    </source>
</evidence>